<dbReference type="InterPro" id="IPR014729">
    <property type="entry name" value="Rossmann-like_a/b/a_fold"/>
</dbReference>
<name>A0A6N8IHV0_9ACTN</name>
<dbReference type="SUPFAM" id="SSF51735">
    <property type="entry name" value="NAD(P)-binding Rossmann-fold domains"/>
    <property type="match status" value="1"/>
</dbReference>
<dbReference type="NCBIfam" id="TIGR00125">
    <property type="entry name" value="cyt_tran_rel"/>
    <property type="match status" value="1"/>
</dbReference>
<dbReference type="PANTHER" id="PTHR43377:SF1">
    <property type="entry name" value="BILIVERDIN REDUCTASE A"/>
    <property type="match status" value="1"/>
</dbReference>
<evidence type="ECO:0000313" key="3">
    <source>
        <dbReference type="EMBL" id="MVN14403.1"/>
    </source>
</evidence>
<protein>
    <submittedName>
        <fullName evidence="3">Adenylyltransferase/cytidyltransferase family protein</fullName>
    </submittedName>
</protein>
<organism evidence="3 4">
    <name type="scientific">Gordonibacter urolithinfaciens</name>
    <dbReference type="NCBI Taxonomy" id="1335613"/>
    <lineage>
        <taxon>Bacteria</taxon>
        <taxon>Bacillati</taxon>
        <taxon>Actinomycetota</taxon>
        <taxon>Coriobacteriia</taxon>
        <taxon>Eggerthellales</taxon>
        <taxon>Eggerthellaceae</taxon>
        <taxon>Gordonibacter</taxon>
    </lineage>
</organism>
<keyword evidence="3" id="KW-0548">Nucleotidyltransferase</keyword>
<feature type="domain" description="Gfo/Idh/MocA-like oxidoreductase N-terminal" evidence="1">
    <location>
        <begin position="177"/>
        <end position="242"/>
    </location>
</feature>
<dbReference type="GO" id="GO:0016779">
    <property type="term" value="F:nucleotidyltransferase activity"/>
    <property type="evidence" value="ECO:0007669"/>
    <property type="project" value="UniProtKB-KW"/>
</dbReference>
<dbReference type="EMBL" id="WPOC01000004">
    <property type="protein sequence ID" value="MVN14403.1"/>
    <property type="molecule type" value="Genomic_DNA"/>
</dbReference>
<keyword evidence="3" id="KW-0808">Transferase</keyword>
<sequence length="452" mass="50032">MKKVITYGTYDFLHHGHVRLLERAKALGDYLVVGVTADGFDHVRGKINVCQSLTERIEGVRATGLADNIIVEEYEGQKIDDIKRLEIDIFTVGSDWIGKFDYLKEYCEVVYLDRTEGISSSEIRSAKNPLRLGLMGGGSVVRKYLAESAYVNGIQPSGLFCAEDGDACDRIDSAVCRCASYQELLDSSDAVFVASHPSGHYDSIKEALEQKRHVLCESPIATSEAECRELFDLADQKGLVLAEAIKTAYSTAYHRLLLLAKSGRIGRIVSVQATCTSLLDLQTSSIPLSKKWTSVTAWGPAALLPILQLLGTKYSHATMYKCSLAKDPSFDAYGKIDLMYPGAIGTAVFGKAVKSEGSLIVSGTEGYIFVPAPWWKTDYFEIRKEDPDQNRRFFYQLDGEGIRHELVSFAKAVELGACHPPIERDTSLAIARIVEKFARGDDCLYLKPLDYE</sequence>
<accession>A0A6N8IHV0</accession>
<evidence type="ECO:0000259" key="1">
    <source>
        <dbReference type="Pfam" id="PF01408"/>
    </source>
</evidence>
<dbReference type="SUPFAM" id="SSF55347">
    <property type="entry name" value="Glyceraldehyde-3-phosphate dehydrogenase-like, C-terminal domain"/>
    <property type="match status" value="1"/>
</dbReference>
<dbReference type="SUPFAM" id="SSF52374">
    <property type="entry name" value="Nucleotidylyl transferase"/>
    <property type="match status" value="1"/>
</dbReference>
<proteinExistence type="predicted"/>
<dbReference type="GO" id="GO:0000166">
    <property type="term" value="F:nucleotide binding"/>
    <property type="evidence" value="ECO:0007669"/>
    <property type="project" value="InterPro"/>
</dbReference>
<dbReference type="AlphaFoldDB" id="A0A6N8IHV0"/>
<dbReference type="InterPro" id="IPR000683">
    <property type="entry name" value="Gfo/Idh/MocA-like_OxRdtase_N"/>
</dbReference>
<evidence type="ECO:0000259" key="2">
    <source>
        <dbReference type="Pfam" id="PF01467"/>
    </source>
</evidence>
<dbReference type="InterPro" id="IPR036291">
    <property type="entry name" value="NAD(P)-bd_dom_sf"/>
</dbReference>
<dbReference type="Proteomes" id="UP000468327">
    <property type="component" value="Unassembled WGS sequence"/>
</dbReference>
<dbReference type="InterPro" id="IPR004821">
    <property type="entry name" value="Cyt_trans-like"/>
</dbReference>
<dbReference type="RefSeq" id="WP_157006309.1">
    <property type="nucleotide sequence ID" value="NZ_DBEZYS010000086.1"/>
</dbReference>
<reference evidence="3 4" key="1">
    <citation type="submission" date="2019-11" db="EMBL/GenBank/DDBJ databases">
        <title>Whole genome shotgun sequencing (WGS) data from Adlercreutzia equolifaciens ResAG-91, Eggerthella lenta MRI-F36, MRI-F37, MRI-F40, ResAG-49, ResAG-88, ResAG-121, ResAG-145, and Gordonibacter sp. ResAG-5, ResAG-26, ResAG-43, ResAG-50, ResAG-59.</title>
        <authorList>
            <person name="Stoll D.A."/>
            <person name="Danylec N."/>
            <person name="Franz C.M.A.P."/>
            <person name="Huch M."/>
        </authorList>
    </citation>
    <scope>NUCLEOTIDE SEQUENCE [LARGE SCALE GENOMIC DNA]</scope>
    <source>
        <strain evidence="3 4">ResAG-59</strain>
    </source>
</reference>
<keyword evidence="4" id="KW-1185">Reference proteome</keyword>
<comment type="caution">
    <text evidence="3">The sequence shown here is derived from an EMBL/GenBank/DDBJ whole genome shotgun (WGS) entry which is preliminary data.</text>
</comment>
<dbReference type="Pfam" id="PF01408">
    <property type="entry name" value="GFO_IDH_MocA"/>
    <property type="match status" value="1"/>
</dbReference>
<dbReference type="Gene3D" id="3.30.360.10">
    <property type="entry name" value="Dihydrodipicolinate Reductase, domain 2"/>
    <property type="match status" value="1"/>
</dbReference>
<dbReference type="InterPro" id="IPR051450">
    <property type="entry name" value="Gfo/Idh/MocA_Oxidoreductases"/>
</dbReference>
<dbReference type="PANTHER" id="PTHR43377">
    <property type="entry name" value="BILIVERDIN REDUCTASE A"/>
    <property type="match status" value="1"/>
</dbReference>
<evidence type="ECO:0000313" key="4">
    <source>
        <dbReference type="Proteomes" id="UP000468327"/>
    </source>
</evidence>
<feature type="domain" description="Cytidyltransferase-like" evidence="2">
    <location>
        <begin position="5"/>
        <end position="125"/>
    </location>
</feature>
<dbReference type="Pfam" id="PF01467">
    <property type="entry name" value="CTP_transf_like"/>
    <property type="match status" value="1"/>
</dbReference>
<gene>
    <name evidence="3" type="ORF">GO738_03395</name>
</gene>
<dbReference type="Gene3D" id="3.40.50.620">
    <property type="entry name" value="HUPs"/>
    <property type="match status" value="1"/>
</dbReference>
<dbReference type="Gene3D" id="3.40.50.720">
    <property type="entry name" value="NAD(P)-binding Rossmann-like Domain"/>
    <property type="match status" value="1"/>
</dbReference>